<feature type="compositionally biased region" description="Basic and acidic residues" evidence="1">
    <location>
        <begin position="132"/>
        <end position="148"/>
    </location>
</feature>
<feature type="region of interest" description="Disordered" evidence="1">
    <location>
        <begin position="1"/>
        <end position="33"/>
    </location>
</feature>
<keyword evidence="3" id="KW-1185">Reference proteome</keyword>
<feature type="region of interest" description="Disordered" evidence="1">
    <location>
        <begin position="50"/>
        <end position="243"/>
    </location>
</feature>
<protein>
    <submittedName>
        <fullName evidence="2">Uncharacterized protein</fullName>
    </submittedName>
</protein>
<sequence>MRNAEDGRASAGENRSSRSRDAGDSPPEHGAGAGTWRVAAWFSLVPPAAGRRLAGQGPFGASARRREPDRSRWLPEPDCRSAAHQSSAKALPKKSLPPRTRPGRAHRLIPAPSAPRQLTASQGAAPRGAHRPKTDPAAHWLPDPDRPSAPHQLPDSQSAAPREGLSPRLPGHAVRPIRAGPLAPSPSACQPKCRPERALAAGNPIRPSRFPSPGRPSARRPADVRRTGGIPPRSREPGRLPAD</sequence>
<accession>A0A2N3WS16</accession>
<feature type="compositionally biased region" description="Basic and acidic residues" evidence="1">
    <location>
        <begin position="64"/>
        <end position="81"/>
    </location>
</feature>
<organism evidence="2 3">
    <name type="scientific">Amycolatopsis echigonensis</name>
    <dbReference type="NCBI Taxonomy" id="2576905"/>
    <lineage>
        <taxon>Bacteria</taxon>
        <taxon>Bacillati</taxon>
        <taxon>Actinomycetota</taxon>
        <taxon>Actinomycetes</taxon>
        <taxon>Pseudonocardiales</taxon>
        <taxon>Pseudonocardiaceae</taxon>
        <taxon>Amycolatopsis</taxon>
    </lineage>
</organism>
<name>A0A2N3WS16_9PSEU</name>
<dbReference type="EMBL" id="PJMY01000003">
    <property type="protein sequence ID" value="PKV96635.1"/>
    <property type="molecule type" value="Genomic_DNA"/>
</dbReference>
<feature type="compositionally biased region" description="Low complexity" evidence="1">
    <location>
        <begin position="204"/>
        <end position="216"/>
    </location>
</feature>
<comment type="caution">
    <text evidence="2">The sequence shown here is derived from an EMBL/GenBank/DDBJ whole genome shotgun (WGS) entry which is preliminary data.</text>
</comment>
<dbReference type="Proteomes" id="UP000233750">
    <property type="component" value="Unassembled WGS sequence"/>
</dbReference>
<reference evidence="2 3" key="1">
    <citation type="submission" date="2017-12" db="EMBL/GenBank/DDBJ databases">
        <title>Sequencing the genomes of 1000 Actinobacteria strains.</title>
        <authorList>
            <person name="Klenk H.-P."/>
        </authorList>
    </citation>
    <scope>NUCLEOTIDE SEQUENCE [LARGE SCALE GENOMIC DNA]</scope>
    <source>
        <strain evidence="2 3">DSM 45165</strain>
    </source>
</reference>
<feature type="compositionally biased region" description="Basic and acidic residues" evidence="1">
    <location>
        <begin position="15"/>
        <end position="27"/>
    </location>
</feature>
<proteinExistence type="predicted"/>
<evidence type="ECO:0000256" key="1">
    <source>
        <dbReference type="SAM" id="MobiDB-lite"/>
    </source>
</evidence>
<evidence type="ECO:0000313" key="3">
    <source>
        <dbReference type="Proteomes" id="UP000233750"/>
    </source>
</evidence>
<dbReference type="AlphaFoldDB" id="A0A2N3WS16"/>
<evidence type="ECO:0000313" key="2">
    <source>
        <dbReference type="EMBL" id="PKV96635.1"/>
    </source>
</evidence>
<feature type="compositionally biased region" description="Basic and acidic residues" evidence="1">
    <location>
        <begin position="233"/>
        <end position="243"/>
    </location>
</feature>
<gene>
    <name evidence="2" type="ORF">ATK30_7588</name>
</gene>